<evidence type="ECO:0000256" key="1">
    <source>
        <dbReference type="ARBA" id="ARBA00004496"/>
    </source>
</evidence>
<dbReference type="InterPro" id="IPR009335">
    <property type="entry name" value="T3SS_HrpE/ATPase_suE"/>
</dbReference>
<dbReference type="GO" id="GO:0030254">
    <property type="term" value="P:protein secretion by the type III secretion system"/>
    <property type="evidence" value="ECO:0007669"/>
    <property type="project" value="InterPro"/>
</dbReference>
<organism evidence="6 7">
    <name type="scientific">Pseudomonas fluorescens</name>
    <dbReference type="NCBI Taxonomy" id="294"/>
    <lineage>
        <taxon>Bacteria</taxon>
        <taxon>Pseudomonadati</taxon>
        <taxon>Pseudomonadota</taxon>
        <taxon>Gammaproteobacteria</taxon>
        <taxon>Pseudomonadales</taxon>
        <taxon>Pseudomonadaceae</taxon>
        <taxon>Pseudomonas</taxon>
    </lineage>
</organism>
<evidence type="ECO:0000313" key="6">
    <source>
        <dbReference type="EMBL" id="OPA87522.1"/>
    </source>
</evidence>
<accession>A0A1T2Y647</accession>
<protein>
    <recommendedName>
        <fullName evidence="8">HrpE/YscL family type III secretion apparatus protein</fullName>
    </recommendedName>
</protein>
<comment type="caution">
    <text evidence="6">The sequence shown here is derived from an EMBL/GenBank/DDBJ whole genome shotgun (WGS) entry which is preliminary data.</text>
</comment>
<comment type="similarity">
    <text evidence="5">Belongs to the SctL stator family.</text>
</comment>
<reference evidence="6 7" key="1">
    <citation type="submission" date="2016-12" db="EMBL/GenBank/DDBJ databases">
        <title>Draft genome sequences of seven strains of Pseudomonas fluorescens that produce 4-formylaminooxyvinylglycine.</title>
        <authorList>
            <person name="Okrent R.A."/>
            <person name="Manning V.A."/>
            <person name="Trippe K.M."/>
        </authorList>
    </citation>
    <scope>NUCLEOTIDE SEQUENCE [LARGE SCALE GENOMIC DNA]</scope>
    <source>
        <strain evidence="6 7">P5A</strain>
    </source>
</reference>
<evidence type="ECO:0000313" key="7">
    <source>
        <dbReference type="Proteomes" id="UP000190965"/>
    </source>
</evidence>
<dbReference type="Pfam" id="PF06188">
    <property type="entry name" value="HrpE"/>
    <property type="match status" value="1"/>
</dbReference>
<gene>
    <name evidence="6" type="ORF">BFW87_24100</name>
</gene>
<dbReference type="AlphaFoldDB" id="A0A1T2Y647"/>
<comment type="subcellular location">
    <subcellularLocation>
        <location evidence="1">Cytoplasm</location>
    </subcellularLocation>
</comment>
<keyword evidence="2" id="KW-0813">Transport</keyword>
<dbReference type="NCBIfam" id="TIGR02499">
    <property type="entry name" value="HrpE_YscL_not"/>
    <property type="match status" value="1"/>
</dbReference>
<dbReference type="Proteomes" id="UP000190965">
    <property type="component" value="Unassembled WGS sequence"/>
</dbReference>
<evidence type="ECO:0000256" key="2">
    <source>
        <dbReference type="ARBA" id="ARBA00022448"/>
    </source>
</evidence>
<dbReference type="OrthoDB" id="6629448at2"/>
<evidence type="ECO:0000256" key="4">
    <source>
        <dbReference type="ARBA" id="ARBA00022927"/>
    </source>
</evidence>
<evidence type="ECO:0008006" key="8">
    <source>
        <dbReference type="Google" id="ProtNLM"/>
    </source>
</evidence>
<keyword evidence="4" id="KW-0653">Protein transport</keyword>
<name>A0A1T2Y647_PSEFL</name>
<evidence type="ECO:0000256" key="3">
    <source>
        <dbReference type="ARBA" id="ARBA00022490"/>
    </source>
</evidence>
<sequence length="188" mass="21278">MFVARRIDLQTSQPVLHEPILRREVRSGIIRGVQGLEEIQARADAILAAAEHQAEQYVQQAQAEFWQRAEGFLQTWQTEREQDLQALADQVDQVLQQALVQLLGEVPEPRRVAVLLDHLLRSQQRPVNGQLNCHPEQVQRVTDWLRGQPCEALWTVQADNGLDWDQVYLTTATGAFSLDWAAIQGVAG</sequence>
<keyword evidence="3" id="KW-0963">Cytoplasm</keyword>
<dbReference type="RefSeq" id="WP_078742215.1">
    <property type="nucleotide sequence ID" value="NZ_MSDF01000046.1"/>
</dbReference>
<dbReference type="InterPro" id="IPR012842">
    <property type="entry name" value="T3SS_SctL/SctL2"/>
</dbReference>
<dbReference type="GO" id="GO:0005737">
    <property type="term" value="C:cytoplasm"/>
    <property type="evidence" value="ECO:0007669"/>
    <property type="project" value="UniProtKB-SubCell"/>
</dbReference>
<evidence type="ECO:0000256" key="5">
    <source>
        <dbReference type="ARBA" id="ARBA00024335"/>
    </source>
</evidence>
<dbReference type="EMBL" id="MSDF01000046">
    <property type="protein sequence ID" value="OPA87522.1"/>
    <property type="molecule type" value="Genomic_DNA"/>
</dbReference>
<proteinExistence type="inferred from homology"/>